<organism evidence="11 12">
    <name type="scientific">Bacillus atrophaeus (strain 1942)</name>
    <dbReference type="NCBI Taxonomy" id="720555"/>
    <lineage>
        <taxon>Bacteria</taxon>
        <taxon>Bacillati</taxon>
        <taxon>Bacillota</taxon>
        <taxon>Bacilli</taxon>
        <taxon>Bacillales</taxon>
        <taxon>Bacillaceae</taxon>
        <taxon>Bacillus</taxon>
    </lineage>
</organism>
<comment type="subunit">
    <text evidence="3">Homotrimer.</text>
</comment>
<gene>
    <name evidence="11" type="ordered locus">BATR1942_06305</name>
</gene>
<evidence type="ECO:0000256" key="2">
    <source>
        <dbReference type="ARBA" id="ARBA00010571"/>
    </source>
</evidence>
<proteinExistence type="inferred from homology"/>
<evidence type="ECO:0000256" key="6">
    <source>
        <dbReference type="ARBA" id="ARBA00022679"/>
    </source>
</evidence>
<dbReference type="EMBL" id="CP002207">
    <property type="protein sequence ID" value="ADP32215.1"/>
    <property type="molecule type" value="Genomic_DNA"/>
</dbReference>
<evidence type="ECO:0000256" key="8">
    <source>
        <dbReference type="ARBA" id="ARBA00023315"/>
    </source>
</evidence>
<dbReference type="Gene3D" id="3.30.559.10">
    <property type="entry name" value="Chloramphenicol acetyltransferase-like domain"/>
    <property type="match status" value="1"/>
</dbReference>
<protein>
    <recommendedName>
        <fullName evidence="5 9">Chloramphenicol acetyltransferase</fullName>
        <ecNumber evidence="4 9">2.3.1.28</ecNumber>
    </recommendedName>
</protein>
<evidence type="ECO:0000256" key="10">
    <source>
        <dbReference type="RuleBase" id="RU004156"/>
    </source>
</evidence>
<evidence type="ECO:0000256" key="5">
    <source>
        <dbReference type="ARBA" id="ARBA00020291"/>
    </source>
</evidence>
<accession>A0ABM5LWU5</accession>
<dbReference type="SMART" id="SM01059">
    <property type="entry name" value="CAT"/>
    <property type="match status" value="1"/>
</dbReference>
<evidence type="ECO:0000256" key="4">
    <source>
        <dbReference type="ARBA" id="ARBA00013235"/>
    </source>
</evidence>
<dbReference type="PANTHER" id="PTHR38474">
    <property type="entry name" value="SLR0299 PROTEIN"/>
    <property type="match status" value="1"/>
</dbReference>
<dbReference type="InterPro" id="IPR023213">
    <property type="entry name" value="CAT-like_dom_sf"/>
</dbReference>
<reference evidence="11 12" key="1">
    <citation type="journal article" date="2011" name="Front. Microbiol.">
        <title>Genomic signatures of strain selection and enhancement in Bacillus atrophaeus var. globigii, a historical biowarfare simulant.</title>
        <authorList>
            <person name="Gibbons H.S."/>
            <person name="Broomall S.M."/>
            <person name="McNew L.A."/>
            <person name="Daligault H."/>
            <person name="Chapman C."/>
            <person name="Bruce D."/>
            <person name="Karavis M."/>
            <person name="Krepps M."/>
            <person name="McGregor P.A."/>
            <person name="Hong C."/>
            <person name="Park K.H."/>
            <person name="Akmal A."/>
            <person name="Feldman A."/>
            <person name="Lin J.S."/>
            <person name="Chang W.E."/>
            <person name="Higgs B.W."/>
            <person name="Demirev P."/>
            <person name="Lindquist J."/>
            <person name="Liem A."/>
            <person name="Fochler E."/>
            <person name="Read T.D."/>
            <person name="Tapia R."/>
            <person name="Johnson S."/>
            <person name="Bishop-Lilly K.A."/>
            <person name="Detter C."/>
            <person name="Han C."/>
            <person name="Sozhamannan S."/>
            <person name="Rosenzweig C.N."/>
            <person name="Skowronski E.W."/>
        </authorList>
    </citation>
    <scope>NUCLEOTIDE SEQUENCE [LARGE SCALE GENOMIC DNA]</scope>
    <source>
        <strain evidence="11 12">1942</strain>
    </source>
</reference>
<dbReference type="PANTHER" id="PTHR38474:SF2">
    <property type="entry name" value="CHLORAMPHENICOL ACETYLTRANSFERASE"/>
    <property type="match status" value="1"/>
</dbReference>
<comment type="catalytic activity">
    <reaction evidence="9">
        <text>chloramphenicol + acetyl-CoA = chloramphenicol 3-acetate + CoA</text>
        <dbReference type="Rhea" id="RHEA:18421"/>
        <dbReference type="ChEBI" id="CHEBI:16730"/>
        <dbReference type="ChEBI" id="CHEBI:17698"/>
        <dbReference type="ChEBI" id="CHEBI:57287"/>
        <dbReference type="ChEBI" id="CHEBI:57288"/>
        <dbReference type="EC" id="2.3.1.28"/>
    </reaction>
</comment>
<dbReference type="InterPro" id="IPR018372">
    <property type="entry name" value="Chloramphenicol_AcTrfase_AS"/>
</dbReference>
<dbReference type="InterPro" id="IPR001707">
    <property type="entry name" value="Cmp_AcTrfase"/>
</dbReference>
<evidence type="ECO:0000256" key="1">
    <source>
        <dbReference type="ARBA" id="ARBA00002150"/>
    </source>
</evidence>
<dbReference type="PIRSF" id="PIRSF000440">
    <property type="entry name" value="CAT"/>
    <property type="match status" value="1"/>
</dbReference>
<evidence type="ECO:0000256" key="3">
    <source>
        <dbReference type="ARBA" id="ARBA00011233"/>
    </source>
</evidence>
<dbReference type="RefSeq" id="WP_003328860.1">
    <property type="nucleotide sequence ID" value="NC_014639.1"/>
</dbReference>
<sequence>MDFHQIDIDRWNRKPYFEHYIKEGKCSYSVTANLNVTALLNGLRKKNMKLYPAFIYMISRVVNSHIEFRTAFNDKGQLGYWEQMVPTYTIFHKEDKTFSAMWTEYSSDFSLFYKNYLQDIDRYGDKKGLWVKENVPAHTFSISALPWVSFTGFQLNLYNGEYLLPIITLGKYFSDGETVCLPISLQVHHAVCDGYHVSMFINELQKLADSFEEWL</sequence>
<keyword evidence="7 9" id="KW-0046">Antibiotic resistance</keyword>
<evidence type="ECO:0000313" key="11">
    <source>
        <dbReference type="EMBL" id="ADP32215.1"/>
    </source>
</evidence>
<dbReference type="Proteomes" id="UP000006867">
    <property type="component" value="Chromosome"/>
</dbReference>
<keyword evidence="6 9" id="KW-0808">Transferase</keyword>
<evidence type="ECO:0000313" key="12">
    <source>
        <dbReference type="Proteomes" id="UP000006867"/>
    </source>
</evidence>
<dbReference type="NCBIfam" id="NF000491">
    <property type="entry name" value="chloram_CatA"/>
    <property type="match status" value="1"/>
</dbReference>
<dbReference type="SUPFAM" id="SSF52777">
    <property type="entry name" value="CoA-dependent acyltransferases"/>
    <property type="match status" value="1"/>
</dbReference>
<keyword evidence="12" id="KW-1185">Reference proteome</keyword>
<comment type="function">
    <text evidence="1 9">This enzyme is an effector of chloramphenicol resistance in bacteria.</text>
</comment>
<keyword evidence="8 9" id="KW-0012">Acyltransferase</keyword>
<dbReference type="PROSITE" id="PS00100">
    <property type="entry name" value="CAT"/>
    <property type="match status" value="1"/>
</dbReference>
<name>A0ABM5LWU5_BACA1</name>
<comment type="similarity">
    <text evidence="2 10">Belongs to the chloramphenicol acetyltransferase family.</text>
</comment>
<evidence type="ECO:0000256" key="9">
    <source>
        <dbReference type="RuleBase" id="RU000503"/>
    </source>
</evidence>
<dbReference type="Pfam" id="PF00302">
    <property type="entry name" value="CAT"/>
    <property type="match status" value="1"/>
</dbReference>
<evidence type="ECO:0000256" key="7">
    <source>
        <dbReference type="ARBA" id="ARBA00023251"/>
    </source>
</evidence>
<dbReference type="EC" id="2.3.1.28" evidence="4 9"/>